<reference evidence="1" key="1">
    <citation type="journal article" date="2006" name="PLoS Pathog.">
        <title>New perspectives on host-parasite interplay by comparative transcriptomic and proteomic analyses of Schistosoma japonicum.</title>
        <authorList>
            <person name="Liu F."/>
            <person name="Lu J."/>
            <person name="Hu W."/>
            <person name="Wang S.Y."/>
            <person name="Cui S.J."/>
            <person name="Chi M."/>
            <person name="Yan Q."/>
            <person name="Wang X.R."/>
            <person name="Song H.D."/>
            <person name="Xu X.N."/>
            <person name="Wang J.J."/>
            <person name="Zhang X.L."/>
            <person name="Zhang X."/>
            <person name="Wang Z.Q."/>
            <person name="Xue C.L."/>
            <person name="Brindley P.J."/>
            <person name="McManus D.P."/>
            <person name="Yang P.Y."/>
            <person name="Feng Z."/>
            <person name="Chen Z."/>
            <person name="Han Z.G."/>
        </authorList>
    </citation>
    <scope>NUCLEOTIDE SEQUENCE</scope>
</reference>
<evidence type="ECO:0000313" key="1">
    <source>
        <dbReference type="EMBL" id="AAX25146.2"/>
    </source>
</evidence>
<accession>Q5C5C8</accession>
<proteinExistence type="evidence at transcript level"/>
<dbReference type="AlphaFoldDB" id="Q5C5C8"/>
<name>Q5C5C8_SCHJA</name>
<protein>
    <submittedName>
        <fullName evidence="1">SJCHGC07525 protein</fullName>
    </submittedName>
</protein>
<sequence>YVIICHYVTFLVQEGISLLGSLLTKPLNRNSELNLIQRNYHGLIKSLVSHKLMDFLPASCRKYIQSIFDTVDAGNILETELDSDFPFTFIPDSLAGLPNSDISLQSDIFNSLGLGFWVNYEAYPTKDQNTGSFRPHASRSGSPFGVVGDVDMRNLAHQYNSPSSSFPNISPLQSNVVTSGYAPFVISHFRRFLGRIHWHAIFQ</sequence>
<feature type="non-terminal residue" evidence="1">
    <location>
        <position position="1"/>
    </location>
</feature>
<dbReference type="EMBL" id="AY809257">
    <property type="protein sequence ID" value="AAX25146.2"/>
    <property type="molecule type" value="mRNA"/>
</dbReference>
<organism evidence="1">
    <name type="scientific">Schistosoma japonicum</name>
    <name type="common">Blood fluke</name>
    <dbReference type="NCBI Taxonomy" id="6182"/>
    <lineage>
        <taxon>Eukaryota</taxon>
        <taxon>Metazoa</taxon>
        <taxon>Spiralia</taxon>
        <taxon>Lophotrochozoa</taxon>
        <taxon>Platyhelminthes</taxon>
        <taxon>Trematoda</taxon>
        <taxon>Digenea</taxon>
        <taxon>Strigeidida</taxon>
        <taxon>Schistosomatoidea</taxon>
        <taxon>Schistosomatidae</taxon>
        <taxon>Schistosoma</taxon>
    </lineage>
</organism>